<dbReference type="AlphaFoldDB" id="A0A119HFH4"/>
<evidence type="ECO:0000313" key="2">
    <source>
        <dbReference type="Proteomes" id="UP000060630"/>
    </source>
</evidence>
<protein>
    <submittedName>
        <fullName evidence="1">Uncharacterized protein</fullName>
    </submittedName>
</protein>
<comment type="caution">
    <text evidence="1">The sequence shown here is derived from an EMBL/GenBank/DDBJ whole genome shotgun (WGS) entry which is preliminary data.</text>
</comment>
<dbReference type="EMBL" id="LPHD01000049">
    <property type="protein sequence ID" value="KWA83939.1"/>
    <property type="molecule type" value="Genomic_DNA"/>
</dbReference>
<name>A0A119HFH4_9BURK</name>
<accession>A0A119HFH4</accession>
<gene>
    <name evidence="1" type="ORF">WL29_21470</name>
</gene>
<dbReference type="Proteomes" id="UP000060630">
    <property type="component" value="Unassembled WGS sequence"/>
</dbReference>
<reference evidence="1 2" key="1">
    <citation type="submission" date="2015-11" db="EMBL/GenBank/DDBJ databases">
        <title>Expanding the genomic diversity of Burkholderia species for the development of highly accurate diagnostics.</title>
        <authorList>
            <person name="Sahl J."/>
            <person name="Keim P."/>
            <person name="Wagner D."/>
        </authorList>
    </citation>
    <scope>NUCLEOTIDE SEQUENCE [LARGE SCALE GENOMIC DNA]</scope>
    <source>
        <strain evidence="1 2">MSMB2087WGS</strain>
    </source>
</reference>
<proteinExistence type="predicted"/>
<dbReference type="RefSeq" id="WP_060192258.1">
    <property type="nucleotide sequence ID" value="NZ_LPHD01000049.1"/>
</dbReference>
<evidence type="ECO:0000313" key="1">
    <source>
        <dbReference type="EMBL" id="KWA83939.1"/>
    </source>
</evidence>
<sequence length="65" mass="7451">MAYRDRQWYINAIELQKTVVEETRGVLERHMSNCDHSLAALTCDDLKAALLKLNELENQFADKGA</sequence>
<organism evidence="1 2">
    <name type="scientific">Burkholderia ubonensis</name>
    <dbReference type="NCBI Taxonomy" id="101571"/>
    <lineage>
        <taxon>Bacteria</taxon>
        <taxon>Pseudomonadati</taxon>
        <taxon>Pseudomonadota</taxon>
        <taxon>Betaproteobacteria</taxon>
        <taxon>Burkholderiales</taxon>
        <taxon>Burkholderiaceae</taxon>
        <taxon>Burkholderia</taxon>
        <taxon>Burkholderia cepacia complex</taxon>
    </lineage>
</organism>